<keyword evidence="3" id="KW-1185">Reference proteome</keyword>
<gene>
    <name evidence="2" type="ORF">CMUS01_16529</name>
</gene>
<proteinExistence type="predicted"/>
<organism evidence="2 3">
    <name type="scientific">Colletotrichum musicola</name>
    <dbReference type="NCBI Taxonomy" id="2175873"/>
    <lineage>
        <taxon>Eukaryota</taxon>
        <taxon>Fungi</taxon>
        <taxon>Dikarya</taxon>
        <taxon>Ascomycota</taxon>
        <taxon>Pezizomycotina</taxon>
        <taxon>Sordariomycetes</taxon>
        <taxon>Hypocreomycetidae</taxon>
        <taxon>Glomerellales</taxon>
        <taxon>Glomerellaceae</taxon>
        <taxon>Colletotrichum</taxon>
        <taxon>Colletotrichum orchidearum species complex</taxon>
    </lineage>
</organism>
<evidence type="ECO:0000313" key="2">
    <source>
        <dbReference type="EMBL" id="KAF6786150.1"/>
    </source>
</evidence>
<dbReference type="AlphaFoldDB" id="A0A8H6IN40"/>
<feature type="region of interest" description="Disordered" evidence="1">
    <location>
        <begin position="225"/>
        <end position="257"/>
    </location>
</feature>
<dbReference type="Proteomes" id="UP000639643">
    <property type="component" value="Unassembled WGS sequence"/>
</dbReference>
<protein>
    <submittedName>
        <fullName evidence="2">Heterokaryon incompatibility protein</fullName>
    </submittedName>
</protein>
<accession>A0A8H6IN40</accession>
<sequence length="257" mass="28442">MCAVYSSATVTLSADGSNSADEGLFQTNQTLAALRYQSQRDDYLAGLWAGDLVAELAWKPPSPADLEAFRKVTNRPRIDTFPGTKSCEWTSIMNERNKREDWHQPDRYNAPSWSWAHLRGPISYLICVPRTPFVSYVDVIETKTIPMNPNEPTGQLASGFMILEGAHNFVIRFVADDWNAVNRRGCTVDDTAVMLLGTKNFLPAEVETGVIVGMSPSPDIIMRAQTEDDNKPSRLETPGLNSSPPKGLTKAFSRDDG</sequence>
<feature type="compositionally biased region" description="Basic and acidic residues" evidence="1">
    <location>
        <begin position="225"/>
        <end position="234"/>
    </location>
</feature>
<dbReference type="EMBL" id="WIGM01001951">
    <property type="protein sequence ID" value="KAF6786150.1"/>
    <property type="molecule type" value="Genomic_DNA"/>
</dbReference>
<comment type="caution">
    <text evidence="2">The sequence shown here is derived from an EMBL/GenBank/DDBJ whole genome shotgun (WGS) entry which is preliminary data.</text>
</comment>
<reference evidence="2" key="1">
    <citation type="journal article" date="2020" name="Phytopathology">
        <title>Genome Sequence Resources of Colletotrichum truncatum, C. plurivorum, C. musicola, and C. sojae: Four Species Pathogenic to Soybean (Glycine max).</title>
        <authorList>
            <person name="Rogerio F."/>
            <person name="Boufleur T.R."/>
            <person name="Ciampi-Guillardi M."/>
            <person name="Sukno S.A."/>
            <person name="Thon M.R."/>
            <person name="Massola Junior N.S."/>
            <person name="Baroncelli R."/>
        </authorList>
    </citation>
    <scope>NUCLEOTIDE SEQUENCE</scope>
    <source>
        <strain evidence="2">LFN0074</strain>
    </source>
</reference>
<dbReference type="OrthoDB" id="4812176at2759"/>
<evidence type="ECO:0000256" key="1">
    <source>
        <dbReference type="SAM" id="MobiDB-lite"/>
    </source>
</evidence>
<evidence type="ECO:0000313" key="3">
    <source>
        <dbReference type="Proteomes" id="UP000639643"/>
    </source>
</evidence>
<name>A0A8H6IN40_9PEZI</name>